<dbReference type="Pfam" id="PF01835">
    <property type="entry name" value="MG2"/>
    <property type="match status" value="1"/>
</dbReference>
<dbReference type="Pfam" id="PF00207">
    <property type="entry name" value="A2M"/>
    <property type="match status" value="1"/>
</dbReference>
<sequence>MSRLATPVHRQAPGHLRVRLGLGLAWLGALSMLCVAPAQAAPARQPRIAEVRPFADTAVGERPVFALRPAAALSGPPRAVCDVWGVRSEVPVQVVTGAERREALRSLGIAQGDAEGWITLRCQTRLPDGTAASLRWLNPVRTPELPTPGIDTWQGQRFDYTVRGRWPLAVLCNRSNAASGCNPLEPVRLQFTQPVQRGDLAGLRLRGADGRTVRPTLTPAGNDALAAEVLDQIEFPDLKANQRYTVQWPARLRGGQGDDLLAGVRSRPADVLAVQMGPLPPLAKFGADFGIAERALGGVVPITVRGVEGKPQGSQVLLRTLRIADEAAIVEALQTLGRLQQADDSHAQMNGEFEGDAAPAADASPRTAPARFPFKLPQPRDGADGSAIDTRAVSWLRQLPGHRQQPLPRREGAAQFEVLGIPLGQPGLHLLEVESRLLGRGLLDGAQPMQVRAGALVTDLAVHLHLGQRGEHAGPRQVAVWVTRLTNARVVTDAAITLRNCRGQVQAQGRSNADGWVTLNLPNADAEDWSCPLYAFAREGDDLGLASSRWQRGIESWRFEQLASLMWGDGGSARVHAVLARNLLRPGETLHARLFWRQLDARGALALPPAGVLPAQASLVHLGSGERRSLPLRWDARGTAEIVWPLPEGFKRGAWQIEAGPSVTGGQFRVEEFRLPVLKAQVLSPPGPLMVDAAGSQAPVGLRLDYLSGGPAAGESVRVSQSLQRHVPQFEAWPGWQFGLADAQDSLPAPSPEQTLRIAADGTARIDTPLPAALPGPQWLVTEMEYRDPNGETYRAQGRSVVWPSAVVLGIKTPGWQDGPVRQVELLALDPQGQPQAGVPLRVKGGFDGWLVHRRRAIGGLYSWVSERMSGEMKPLCEGRSGADGRFVCALPAAAAEIDSGEFRVEAEASDRAGRASRAGSTLWLYNGGEVWTAQSDHDRMDVLVEAKRWRPGEVATLQVRSPFREGRAWVNLMRAGRVIDTLVLPMHGSQPTIALPIKPAYAPNVFVNVLAVRGRVAEPPATALVDLARPAYKLGLAHLDVDSSAQALAVSVATDRPRYQTRDTATVRLQVAAPDGPLPAGRSATVFVIDEALLELLPNDSWALLPSMLRRHGYGFETASAAMQVIGRRHYGRKALPPGGGGGRSPTRELFDTLLAWHGSVALDAQGRAELKVPINDSLTRFRVVAVAEAGGDRFGTGSASFTVTRDLQLSSGLPLLLREGDSFAAGFTLRNATDAPLQASVTARVDGQPLPPQRLSLAPQASQRVVWRVPVAAGARTQAWQVEASADTPAGPRRDALAVQVPVDTPLDKVAYTVATAQRLGTAGLSLPVQPPAGAVPGRGELLLSLAPTVVADPGPVRAYMRDYPFVCLEQRTSKAVALKDPALWRRITDSLDQYLDSRGLAAYYPQGDAREDGSLVLTAFVLSAAHEAGYTLPDAPRQRMLQALRQFAEGKLAADEPWAPADALALTERKLLALEALARHGQPPATLADSLKLDADTLPRLGHRALVQWLDLLQRASHWPQRDARQQPALAELNRRLVDDGRGGLRLRARDDDQRWWWMYSADVAQVRLAALALRWPALAERTDALALGAEHLQAGGGHWATTQANVWGSLLLDQRAAQAVGRIAGTTRVQWGTQTLTHDWQAQPQGATLRLAVPATPKDAAPGAAPAVPPAASSASAALPALRLTHEGRGQPVASAAGLALVPVTQPQARGVTVTRSVAPVKQAVPGQWTAGDVAEVTLRFTAPRQSGWLVLSDAIPPGATVLGSGLGGQAELNLTRDAQRGWQLPDGSWQIPPAYLERGSSHLRAYYRYLWGEAGTLRYQLRLNNAGQFALPPTRFEAMYEPDQRAVLPQPPLEVK</sequence>
<evidence type="ECO:0000256" key="3">
    <source>
        <dbReference type="SAM" id="MobiDB-lite"/>
    </source>
</evidence>
<dbReference type="Pfam" id="PF07703">
    <property type="entry name" value="A2M_BRD"/>
    <property type="match status" value="1"/>
</dbReference>
<dbReference type="InterPro" id="IPR008930">
    <property type="entry name" value="Terpenoid_cyclase/PrenylTrfase"/>
</dbReference>
<accession>A0ABU9CN36</accession>
<feature type="region of interest" description="Disordered" evidence="3">
    <location>
        <begin position="350"/>
        <end position="384"/>
    </location>
</feature>
<dbReference type="InterPro" id="IPR041203">
    <property type="entry name" value="Bact_A2M_MG5"/>
</dbReference>
<evidence type="ECO:0000259" key="6">
    <source>
        <dbReference type="SMART" id="SM01360"/>
    </source>
</evidence>
<dbReference type="Proteomes" id="UP001365405">
    <property type="component" value="Unassembled WGS sequence"/>
</dbReference>
<feature type="domain" description="Alpha-2-macroglobulin" evidence="6">
    <location>
        <begin position="1156"/>
        <end position="1245"/>
    </location>
</feature>
<dbReference type="PANTHER" id="PTHR40094:SF1">
    <property type="entry name" value="UBIQUITIN DOMAIN-CONTAINING PROTEIN"/>
    <property type="match status" value="1"/>
</dbReference>
<feature type="chain" id="PRO_5045609780" evidence="4">
    <location>
        <begin position="41"/>
        <end position="1861"/>
    </location>
</feature>
<dbReference type="Pfam" id="PF17972">
    <property type="entry name" value="bMG5"/>
    <property type="match status" value="1"/>
</dbReference>
<comment type="similarity">
    <text evidence="1">Belongs to the protease inhibitor I39 (alpha-2-macroglobulin) family. Bacterial alpha-2-macroglobulin subfamily.</text>
</comment>
<protein>
    <submittedName>
        <fullName evidence="7">MG2 domain-containing protein</fullName>
    </submittedName>
</protein>
<keyword evidence="8" id="KW-1185">Reference proteome</keyword>
<dbReference type="Pfam" id="PF17973">
    <property type="entry name" value="bMG10"/>
    <property type="match status" value="1"/>
</dbReference>
<evidence type="ECO:0000256" key="4">
    <source>
        <dbReference type="SAM" id="SignalP"/>
    </source>
</evidence>
<dbReference type="InterPro" id="IPR041246">
    <property type="entry name" value="Bact_MG10"/>
</dbReference>
<dbReference type="RefSeq" id="WP_341412955.1">
    <property type="nucleotide sequence ID" value="NZ_JBBUTH010000011.1"/>
</dbReference>
<keyword evidence="2 4" id="KW-0732">Signal</keyword>
<dbReference type="InterPro" id="IPR021868">
    <property type="entry name" value="Alpha_2_Macroglob_MG3"/>
</dbReference>
<evidence type="ECO:0000313" key="8">
    <source>
        <dbReference type="Proteomes" id="UP001365405"/>
    </source>
</evidence>
<reference evidence="7 8" key="1">
    <citation type="submission" date="2024-04" db="EMBL/GenBank/DDBJ databases">
        <title>Novel species of the genus Ideonella isolated from streams.</title>
        <authorList>
            <person name="Lu H."/>
        </authorList>
    </citation>
    <scope>NUCLEOTIDE SEQUENCE [LARGE SCALE GENOMIC DNA]</scope>
    <source>
        <strain evidence="7 8">DXS22W</strain>
    </source>
</reference>
<evidence type="ECO:0000313" key="7">
    <source>
        <dbReference type="EMBL" id="MEK8053211.1"/>
    </source>
</evidence>
<evidence type="ECO:0000256" key="1">
    <source>
        <dbReference type="ARBA" id="ARBA00010556"/>
    </source>
</evidence>
<comment type="caution">
    <text evidence="7">The sequence shown here is derived from an EMBL/GenBank/DDBJ whole genome shotgun (WGS) entry which is preliminary data.</text>
</comment>
<dbReference type="SMART" id="SM01359">
    <property type="entry name" value="A2M_N_2"/>
    <property type="match status" value="1"/>
</dbReference>
<dbReference type="InterPro" id="IPR051802">
    <property type="entry name" value="YfhM-like"/>
</dbReference>
<dbReference type="InterPro" id="IPR002890">
    <property type="entry name" value="MG2"/>
</dbReference>
<dbReference type="InterPro" id="IPR001599">
    <property type="entry name" value="Macroglobln_a2"/>
</dbReference>
<evidence type="ECO:0000259" key="5">
    <source>
        <dbReference type="SMART" id="SM01359"/>
    </source>
</evidence>
<dbReference type="Pfam" id="PF11974">
    <property type="entry name" value="bMG3"/>
    <property type="match status" value="1"/>
</dbReference>
<dbReference type="EMBL" id="JBBUTH010000011">
    <property type="protein sequence ID" value="MEK8053211.1"/>
    <property type="molecule type" value="Genomic_DNA"/>
</dbReference>
<dbReference type="SMART" id="SM01360">
    <property type="entry name" value="A2M"/>
    <property type="match status" value="1"/>
</dbReference>
<dbReference type="SUPFAM" id="SSF48239">
    <property type="entry name" value="Terpenoid cyclases/Protein prenyltransferases"/>
    <property type="match status" value="1"/>
</dbReference>
<feature type="compositionally biased region" description="Low complexity" evidence="3">
    <location>
        <begin position="356"/>
        <end position="371"/>
    </location>
</feature>
<name>A0ABU9CN36_9BURK</name>
<dbReference type="PANTHER" id="PTHR40094">
    <property type="entry name" value="ALPHA-2-MACROGLOBULIN HOMOLOG"/>
    <property type="match status" value="1"/>
</dbReference>
<feature type="domain" description="Alpha-2-macroglobulin bait region" evidence="5">
    <location>
        <begin position="941"/>
        <end position="1097"/>
    </location>
</feature>
<gene>
    <name evidence="7" type="ORF">AACH10_23350</name>
</gene>
<dbReference type="InterPro" id="IPR011625">
    <property type="entry name" value="A2M_N_BRD"/>
</dbReference>
<organism evidence="7 8">
    <name type="scientific">Pseudaquabacterium inlustre</name>
    <dbReference type="NCBI Taxonomy" id="2984192"/>
    <lineage>
        <taxon>Bacteria</taxon>
        <taxon>Pseudomonadati</taxon>
        <taxon>Pseudomonadota</taxon>
        <taxon>Betaproteobacteria</taxon>
        <taxon>Burkholderiales</taxon>
        <taxon>Sphaerotilaceae</taxon>
        <taxon>Pseudaquabacterium</taxon>
    </lineage>
</organism>
<feature type="signal peptide" evidence="4">
    <location>
        <begin position="1"/>
        <end position="40"/>
    </location>
</feature>
<evidence type="ECO:0000256" key="2">
    <source>
        <dbReference type="ARBA" id="ARBA00022729"/>
    </source>
</evidence>
<proteinExistence type="inferred from homology"/>